<evidence type="ECO:0000313" key="1">
    <source>
        <dbReference type="EMBL" id="CAE6442787.1"/>
    </source>
</evidence>
<dbReference type="AlphaFoldDB" id="A0A8H3AXC3"/>
<evidence type="ECO:0008006" key="3">
    <source>
        <dbReference type="Google" id="ProtNLM"/>
    </source>
</evidence>
<dbReference type="PANTHER" id="PTHR46579">
    <property type="entry name" value="F5/8 TYPE C DOMAIN-CONTAINING PROTEIN-RELATED"/>
    <property type="match status" value="1"/>
</dbReference>
<dbReference type="PANTHER" id="PTHR46579:SF1">
    <property type="entry name" value="F5_8 TYPE C DOMAIN-CONTAINING PROTEIN"/>
    <property type="match status" value="1"/>
</dbReference>
<sequence>MADIFDSLCYLELRNLYVVIDGKPMPYKYFEEEHEVALGISLDGTCPFKRRNNTCWPIMIINYNLSSEERTRVENMICVGVIPGPQCPADINSFLQPLIDELRELAHGVAAVDANQHKLFALRAHLLTIFGDIPALTKILEFIGHNGCLPCRFCLMPTVPGPTSGGGSHRYCPLHQPNGFQMDPLNLPLREHDDCIQTGLKVLKAKHEAERKRLATESGIKGVTLFARVPSVSIPRSFPVDLMHMIWQNLIPQLIDLWTGDFNDLDSGLENYQMDQDVWATLSEACIPSRRSMPTSFGCPVPDPRKRSQFIAESWNVFTTQLAPSLLRRRFSNERYYRHFVRLVKLLTLVVSFDLSRDKIPEIRQGIAEWIEEYEQIYYQFDEDRLQTCPVNIHYLLHVADSLEYMGPLWCYWAYPMERFCSFIINSVKSRRYPYANIDERILNRARLKIILHKYRLIDQEPFVGHQQPNESEGSTRVRGYPLTSLFGPQSEALTVDRHLRRQIVRYLTTCFEIRSEAAEVLIPNELKQWGRLRIGNGGDDVHARGYHKLRQDGRDASFVRYQLMVDQDANDVNAKPRFEEESQYGQLRHIFVLAIPPKTPKINLSHEKRRYLLLAQIYEAPVQTEEIEGHKPVWYKGKLGTGEVVDVRTIHCAVGRIQDGNVWWIVDRSSDNTFAHPEFVD</sequence>
<proteinExistence type="predicted"/>
<accession>A0A8H3AXC3</accession>
<dbReference type="Pfam" id="PF02992">
    <property type="entry name" value="Transposase_21"/>
    <property type="match status" value="1"/>
</dbReference>
<organism evidence="1 2">
    <name type="scientific">Rhizoctonia solani</name>
    <dbReference type="NCBI Taxonomy" id="456999"/>
    <lineage>
        <taxon>Eukaryota</taxon>
        <taxon>Fungi</taxon>
        <taxon>Dikarya</taxon>
        <taxon>Basidiomycota</taxon>
        <taxon>Agaricomycotina</taxon>
        <taxon>Agaricomycetes</taxon>
        <taxon>Cantharellales</taxon>
        <taxon>Ceratobasidiaceae</taxon>
        <taxon>Rhizoctonia</taxon>
    </lineage>
</organism>
<name>A0A8H3AXC3_9AGAM</name>
<comment type="caution">
    <text evidence="1">The sequence shown here is derived from an EMBL/GenBank/DDBJ whole genome shotgun (WGS) entry which is preliminary data.</text>
</comment>
<dbReference type="Proteomes" id="UP000663853">
    <property type="component" value="Unassembled WGS sequence"/>
</dbReference>
<gene>
    <name evidence="1" type="ORF">RDB_LOCUS38585</name>
</gene>
<dbReference type="EMBL" id="CAJMXA010000780">
    <property type="protein sequence ID" value="CAE6442787.1"/>
    <property type="molecule type" value="Genomic_DNA"/>
</dbReference>
<reference evidence="1" key="1">
    <citation type="submission" date="2021-01" db="EMBL/GenBank/DDBJ databases">
        <authorList>
            <person name="Kaushik A."/>
        </authorList>
    </citation>
    <scope>NUCLEOTIDE SEQUENCE</scope>
    <source>
        <strain evidence="1">AG6-10EEA</strain>
    </source>
</reference>
<protein>
    <recommendedName>
        <fullName evidence="3">Transposase family Tnp2 protein</fullName>
    </recommendedName>
</protein>
<dbReference type="InterPro" id="IPR004242">
    <property type="entry name" value="Transposase_21"/>
</dbReference>
<evidence type="ECO:0000313" key="2">
    <source>
        <dbReference type="Proteomes" id="UP000663853"/>
    </source>
</evidence>